<evidence type="ECO:0000313" key="3">
    <source>
        <dbReference type="EMBL" id="CAB9505819.1"/>
    </source>
</evidence>
<name>A0A9N8DTS9_9STRA</name>
<proteinExistence type="predicted"/>
<evidence type="ECO:0000256" key="2">
    <source>
        <dbReference type="SAM" id="SignalP"/>
    </source>
</evidence>
<gene>
    <name evidence="3" type="ORF">SEMRO_245_G097300.1</name>
</gene>
<keyword evidence="4" id="KW-1185">Reference proteome</keyword>
<feature type="compositionally biased region" description="Low complexity" evidence="1">
    <location>
        <begin position="101"/>
        <end position="114"/>
    </location>
</feature>
<feature type="chain" id="PRO_5040225510" evidence="2">
    <location>
        <begin position="20"/>
        <end position="316"/>
    </location>
</feature>
<comment type="caution">
    <text evidence="3">The sequence shown here is derived from an EMBL/GenBank/DDBJ whole genome shotgun (WGS) entry which is preliminary data.</text>
</comment>
<dbReference type="OrthoDB" id="49247at2759"/>
<feature type="region of interest" description="Disordered" evidence="1">
    <location>
        <begin position="24"/>
        <end position="242"/>
    </location>
</feature>
<keyword evidence="2" id="KW-0732">Signal</keyword>
<evidence type="ECO:0000256" key="1">
    <source>
        <dbReference type="SAM" id="MobiDB-lite"/>
    </source>
</evidence>
<sequence length="316" mass="33476">MKVFKPVLFLFFLLGHVVGQNDPGEATDVPAEAPAGPGADTPFPTSAEILEEEKQMNQDNEPAIEVENNPNTPANNETNPAQQPESPGKPETPGSPPDANESPAEETTSPSSGEPGDDTTLETNAPSEGSGPGGAGSGQQSSQSEVEETPVPTNPSESETDAPTDTTGEGGTDDFNEGPGGEDEGGTDDFNEGPDEGEYEGEGEWVDEAEEERTKAPYVPPTGDDPFAKPPDESEWSNSEQWPQETPEQMMHDKNVIIAVSSAVLFGIVLAIFSAQQVIENPDGCCSRLCCGNKDRRSHDLMIGESNSYTHDLELT</sequence>
<protein>
    <submittedName>
        <fullName evidence="3">Uncharacterized protein</fullName>
    </submittedName>
</protein>
<feature type="compositionally biased region" description="Acidic residues" evidence="1">
    <location>
        <begin position="171"/>
        <end position="211"/>
    </location>
</feature>
<evidence type="ECO:0000313" key="4">
    <source>
        <dbReference type="Proteomes" id="UP001153069"/>
    </source>
</evidence>
<dbReference type="AlphaFoldDB" id="A0A9N8DTS9"/>
<dbReference type="Proteomes" id="UP001153069">
    <property type="component" value="Unassembled WGS sequence"/>
</dbReference>
<dbReference type="EMBL" id="CAICTM010000244">
    <property type="protein sequence ID" value="CAB9505819.1"/>
    <property type="molecule type" value="Genomic_DNA"/>
</dbReference>
<feature type="compositionally biased region" description="Low complexity" evidence="1">
    <location>
        <begin position="67"/>
        <end position="81"/>
    </location>
</feature>
<organism evidence="3 4">
    <name type="scientific">Seminavis robusta</name>
    <dbReference type="NCBI Taxonomy" id="568900"/>
    <lineage>
        <taxon>Eukaryota</taxon>
        <taxon>Sar</taxon>
        <taxon>Stramenopiles</taxon>
        <taxon>Ochrophyta</taxon>
        <taxon>Bacillariophyta</taxon>
        <taxon>Bacillariophyceae</taxon>
        <taxon>Bacillariophycidae</taxon>
        <taxon>Naviculales</taxon>
        <taxon>Naviculaceae</taxon>
        <taxon>Seminavis</taxon>
    </lineage>
</organism>
<accession>A0A9N8DTS9</accession>
<reference evidence="3" key="1">
    <citation type="submission" date="2020-06" db="EMBL/GenBank/DDBJ databases">
        <authorList>
            <consortium name="Plant Systems Biology data submission"/>
        </authorList>
    </citation>
    <scope>NUCLEOTIDE SEQUENCE</scope>
    <source>
        <strain evidence="3">D6</strain>
    </source>
</reference>
<feature type="signal peptide" evidence="2">
    <location>
        <begin position="1"/>
        <end position="19"/>
    </location>
</feature>